<dbReference type="GO" id="GO:0097621">
    <property type="term" value="F:monoamine oxidase activity"/>
    <property type="evidence" value="ECO:0007669"/>
    <property type="project" value="UniProtKB-EC"/>
</dbReference>
<reference evidence="6 7" key="1">
    <citation type="journal article" date="2010" name="Nature">
        <title>The Ectocarpus genome and the independent evolution of multicellularity in brown algae.</title>
        <authorList>
            <person name="Cock J.M."/>
            <person name="Sterck L."/>
            <person name="Rouze P."/>
            <person name="Scornet D."/>
            <person name="Allen A.E."/>
            <person name="Amoutzias G."/>
            <person name="Anthouard V."/>
            <person name="Artiguenave F."/>
            <person name="Aury J.M."/>
            <person name="Badger J.H."/>
            <person name="Beszteri B."/>
            <person name="Billiau K."/>
            <person name="Bonnet E."/>
            <person name="Bothwell J.H."/>
            <person name="Bowler C."/>
            <person name="Boyen C."/>
            <person name="Brownlee C."/>
            <person name="Carrano C.J."/>
            <person name="Charrier B."/>
            <person name="Cho G.Y."/>
            <person name="Coelho S.M."/>
            <person name="Collen J."/>
            <person name="Corre E."/>
            <person name="Da Silva C."/>
            <person name="Delage L."/>
            <person name="Delaroque N."/>
            <person name="Dittami S.M."/>
            <person name="Doulbeau S."/>
            <person name="Elias M."/>
            <person name="Farnham G."/>
            <person name="Gachon C.M."/>
            <person name="Gschloessl B."/>
            <person name="Heesch S."/>
            <person name="Jabbari K."/>
            <person name="Jubin C."/>
            <person name="Kawai H."/>
            <person name="Kimura K."/>
            <person name="Kloareg B."/>
            <person name="Kupper F.C."/>
            <person name="Lang D."/>
            <person name="Le Bail A."/>
            <person name="Leblanc C."/>
            <person name="Lerouge P."/>
            <person name="Lohr M."/>
            <person name="Lopez P.J."/>
            <person name="Martens C."/>
            <person name="Maumus F."/>
            <person name="Michel G."/>
            <person name="Miranda-Saavedra D."/>
            <person name="Morales J."/>
            <person name="Moreau H."/>
            <person name="Motomura T."/>
            <person name="Nagasato C."/>
            <person name="Napoli C.A."/>
            <person name="Nelson D.R."/>
            <person name="Nyvall-Collen P."/>
            <person name="Peters A.F."/>
            <person name="Pommier C."/>
            <person name="Potin P."/>
            <person name="Poulain J."/>
            <person name="Quesneville H."/>
            <person name="Read B."/>
            <person name="Rensing S.A."/>
            <person name="Ritter A."/>
            <person name="Rousvoal S."/>
            <person name="Samanta M."/>
            <person name="Samson G."/>
            <person name="Schroeder D.C."/>
            <person name="Segurens B."/>
            <person name="Strittmatter M."/>
            <person name="Tonon T."/>
            <person name="Tregear J.W."/>
            <person name="Valentin K."/>
            <person name="von Dassow P."/>
            <person name="Yamagishi T."/>
            <person name="Van de Peer Y."/>
            <person name="Wincker P."/>
        </authorList>
    </citation>
    <scope>NUCLEOTIDE SEQUENCE [LARGE SCALE GENOMIC DNA]</scope>
    <source>
        <strain evidence="7">Ec32 / CCAP1310/4</strain>
    </source>
</reference>
<dbReference type="InParanoid" id="D7G925"/>
<dbReference type="InterPro" id="IPR050703">
    <property type="entry name" value="Flavin_MAO"/>
</dbReference>
<feature type="domain" description="Amine oxidase" evidence="5">
    <location>
        <begin position="5"/>
        <end position="263"/>
    </location>
</feature>
<dbReference type="Proteomes" id="UP000002630">
    <property type="component" value="Linkage Group LG10"/>
</dbReference>
<feature type="compositionally biased region" description="Basic and acidic residues" evidence="4">
    <location>
        <begin position="209"/>
        <end position="218"/>
    </location>
</feature>
<comment type="similarity">
    <text evidence="1">Belongs to the flavin monoamine oxidase family.</text>
</comment>
<dbReference type="Pfam" id="PF01593">
    <property type="entry name" value="Amino_oxidase"/>
    <property type="match status" value="1"/>
</dbReference>
<comment type="catalytic activity">
    <reaction evidence="3">
        <text>a secondary aliphatic amine + O2 + H2O = a primary amine + an aldehyde + H2O2</text>
        <dbReference type="Rhea" id="RHEA:26414"/>
        <dbReference type="ChEBI" id="CHEBI:15377"/>
        <dbReference type="ChEBI" id="CHEBI:15379"/>
        <dbReference type="ChEBI" id="CHEBI:16240"/>
        <dbReference type="ChEBI" id="CHEBI:17478"/>
        <dbReference type="ChEBI" id="CHEBI:58855"/>
        <dbReference type="ChEBI" id="CHEBI:65296"/>
        <dbReference type="EC" id="1.4.3.4"/>
    </reaction>
</comment>
<dbReference type="SUPFAM" id="SSF51905">
    <property type="entry name" value="FAD/NAD(P)-binding domain"/>
    <property type="match status" value="1"/>
</dbReference>
<sequence length="292" mass="30242">MDSPKVRFQGGAAAVTDALASHVRAKGVKIVLGCVVNKISTTDADAVLVEGVELAEPRSWRAGAALLAIPPRLILPPLISWEPSLPAELAEAAGATPTWMADTTKVLVTYPRPFWREQGLSGTAMGYGEGPINQLYDSCGSDGSEPHALCGFIFGAGADLPGDDTLRLRVIEQLERMFGAEARSALSFSSHRWGEQPLTSGNGGGTGGGHDDMGKSELKIPFGSASHGGAPRVWLSAAETDARHAGLMEGALVAGKRVAEQVILAGIVASKQDSEAAKEEEATCTASGGNAL</sequence>
<proteinExistence type="inferred from homology"/>
<name>D7G925_ECTSI</name>
<dbReference type="EC" id="1.4.3.4" evidence="2"/>
<evidence type="ECO:0000313" key="6">
    <source>
        <dbReference type="EMBL" id="CBJ28186.1"/>
    </source>
</evidence>
<dbReference type="PANTHER" id="PTHR43563">
    <property type="entry name" value="AMINE OXIDASE"/>
    <property type="match status" value="1"/>
</dbReference>
<dbReference type="Gene3D" id="3.50.50.60">
    <property type="entry name" value="FAD/NAD(P)-binding domain"/>
    <property type="match status" value="1"/>
</dbReference>
<evidence type="ECO:0000313" key="7">
    <source>
        <dbReference type="Proteomes" id="UP000002630"/>
    </source>
</evidence>
<dbReference type="SUPFAM" id="SSF54373">
    <property type="entry name" value="FAD-linked reductases, C-terminal domain"/>
    <property type="match status" value="1"/>
</dbReference>
<gene>
    <name evidence="6" type="ORF">Esi_0094_0074</name>
</gene>
<evidence type="ECO:0000256" key="4">
    <source>
        <dbReference type="SAM" id="MobiDB-lite"/>
    </source>
</evidence>
<dbReference type="STRING" id="2880.D7G925"/>
<protein>
    <recommendedName>
        <fullName evidence="2">monoamine oxidase</fullName>
        <ecNumber evidence="2">1.4.3.4</ecNumber>
    </recommendedName>
</protein>
<evidence type="ECO:0000256" key="1">
    <source>
        <dbReference type="ARBA" id="ARBA00005995"/>
    </source>
</evidence>
<organism evidence="6 7">
    <name type="scientific">Ectocarpus siliculosus</name>
    <name type="common">Brown alga</name>
    <name type="synonym">Conferva siliculosa</name>
    <dbReference type="NCBI Taxonomy" id="2880"/>
    <lineage>
        <taxon>Eukaryota</taxon>
        <taxon>Sar</taxon>
        <taxon>Stramenopiles</taxon>
        <taxon>Ochrophyta</taxon>
        <taxon>PX clade</taxon>
        <taxon>Phaeophyceae</taxon>
        <taxon>Ectocarpales</taxon>
        <taxon>Ectocarpaceae</taxon>
        <taxon>Ectocarpus</taxon>
    </lineage>
</organism>
<accession>D7G925</accession>
<dbReference type="OrthoDB" id="5046242at2759"/>
<dbReference type="InterPro" id="IPR002937">
    <property type="entry name" value="Amino_oxidase"/>
</dbReference>
<dbReference type="PANTHER" id="PTHR43563:SF1">
    <property type="entry name" value="AMINE OXIDASE [FLAVIN-CONTAINING] B"/>
    <property type="match status" value="1"/>
</dbReference>
<keyword evidence="7" id="KW-1185">Reference proteome</keyword>
<evidence type="ECO:0000256" key="3">
    <source>
        <dbReference type="ARBA" id="ARBA00048448"/>
    </source>
</evidence>
<feature type="region of interest" description="Disordered" evidence="4">
    <location>
        <begin position="193"/>
        <end position="222"/>
    </location>
</feature>
<dbReference type="eggNOG" id="KOG0029">
    <property type="taxonomic scope" value="Eukaryota"/>
</dbReference>
<dbReference type="EMBL" id="FN649181">
    <property type="protein sequence ID" value="CBJ28186.1"/>
    <property type="molecule type" value="Genomic_DNA"/>
</dbReference>
<dbReference type="InterPro" id="IPR036188">
    <property type="entry name" value="FAD/NAD-bd_sf"/>
</dbReference>
<dbReference type="AlphaFoldDB" id="D7G925"/>
<evidence type="ECO:0000259" key="5">
    <source>
        <dbReference type="Pfam" id="PF01593"/>
    </source>
</evidence>
<evidence type="ECO:0000256" key="2">
    <source>
        <dbReference type="ARBA" id="ARBA00012804"/>
    </source>
</evidence>
<dbReference type="EMBL" id="FN649735">
    <property type="protein sequence ID" value="CBJ28186.1"/>
    <property type="molecule type" value="Genomic_DNA"/>
</dbReference>